<dbReference type="RefSeq" id="WP_108636886.1">
    <property type="nucleotide sequence ID" value="NZ_QCXX01000010.1"/>
</dbReference>
<dbReference type="InterPro" id="IPR036890">
    <property type="entry name" value="HATPase_C_sf"/>
</dbReference>
<dbReference type="Pfam" id="PF06580">
    <property type="entry name" value="His_kinase"/>
    <property type="match status" value="1"/>
</dbReference>
<organism evidence="4 5">
    <name type="scientific">Sphingobacterium athyrii</name>
    <dbReference type="NCBI Taxonomy" id="2152717"/>
    <lineage>
        <taxon>Bacteria</taxon>
        <taxon>Pseudomonadati</taxon>
        <taxon>Bacteroidota</taxon>
        <taxon>Sphingobacteriia</taxon>
        <taxon>Sphingobacteriales</taxon>
        <taxon>Sphingobacteriaceae</taxon>
        <taxon>Sphingobacterium</taxon>
    </lineage>
</organism>
<dbReference type="PANTHER" id="PTHR34220:SF7">
    <property type="entry name" value="SENSOR HISTIDINE KINASE YPDA"/>
    <property type="match status" value="1"/>
</dbReference>
<dbReference type="InterPro" id="IPR050640">
    <property type="entry name" value="Bact_2-comp_sensor_kinase"/>
</dbReference>
<accession>A0A363NL59</accession>
<feature type="coiled-coil region" evidence="1">
    <location>
        <begin position="161"/>
        <end position="200"/>
    </location>
</feature>
<sequence length="379" mass="45258">MERELIWGKWYTPRTRILTHLFFWLVISTLYYLTYERMVGEYFWIFAVKDLIVTASLFYIASWIMPKWVSNGKIIPSLLFIIFSYFWWVTITYLDCKIAVYIIPKSEKNIYSYFQFFLEEGYFGLFRLDKTSDLILDFLFLVSLPLAPKLTKVIFDGAHRLTILERDKMELERDNLGLEKDKLSLERDNLQMELNILKSQISPHFVFNTLNSIYRMAEIQDTNTPKAILNLSNLLRHILYQTKDDKIFMSHEIQFLKGFIDLMSLRYRDSVKFEFNVQEVNEPYQIVPLILIPFLENAIKHGPDRSRKNAWIKLDLSIDDDILTYNISNSVNNFAEKHQYGGIGLQNVKRRLDIYYNDRYSLDIIQEEEYYAVFLKIKL</sequence>
<gene>
    <name evidence="4" type="ORF">DCO56_27515</name>
</gene>
<keyword evidence="2" id="KW-0812">Transmembrane</keyword>
<evidence type="ECO:0000259" key="3">
    <source>
        <dbReference type="Pfam" id="PF06580"/>
    </source>
</evidence>
<dbReference type="Gene3D" id="3.30.565.10">
    <property type="entry name" value="Histidine kinase-like ATPase, C-terminal domain"/>
    <property type="match status" value="1"/>
</dbReference>
<dbReference type="InterPro" id="IPR010559">
    <property type="entry name" value="Sig_transdc_His_kin_internal"/>
</dbReference>
<dbReference type="GO" id="GO:0016020">
    <property type="term" value="C:membrane"/>
    <property type="evidence" value="ECO:0007669"/>
    <property type="project" value="InterPro"/>
</dbReference>
<evidence type="ECO:0000256" key="1">
    <source>
        <dbReference type="SAM" id="Coils"/>
    </source>
</evidence>
<keyword evidence="1" id="KW-0175">Coiled coil</keyword>
<dbReference type="SUPFAM" id="SSF55874">
    <property type="entry name" value="ATPase domain of HSP90 chaperone/DNA topoisomerase II/histidine kinase"/>
    <property type="match status" value="1"/>
</dbReference>
<protein>
    <recommendedName>
        <fullName evidence="3">Signal transduction histidine kinase internal region domain-containing protein</fullName>
    </recommendedName>
</protein>
<dbReference type="OrthoDB" id="9792992at2"/>
<feature type="transmembrane region" description="Helical" evidence="2">
    <location>
        <begin position="17"/>
        <end position="35"/>
    </location>
</feature>
<keyword evidence="2" id="KW-0472">Membrane</keyword>
<keyword evidence="5" id="KW-1185">Reference proteome</keyword>
<dbReference type="EMBL" id="QCXX01000010">
    <property type="protein sequence ID" value="PUV21549.1"/>
    <property type="molecule type" value="Genomic_DNA"/>
</dbReference>
<proteinExistence type="predicted"/>
<keyword evidence="2" id="KW-1133">Transmembrane helix</keyword>
<feature type="transmembrane region" description="Helical" evidence="2">
    <location>
        <begin position="42"/>
        <end position="62"/>
    </location>
</feature>
<feature type="domain" description="Signal transduction histidine kinase internal region" evidence="3">
    <location>
        <begin position="192"/>
        <end position="270"/>
    </location>
</feature>
<dbReference type="AlphaFoldDB" id="A0A363NL59"/>
<dbReference type="PANTHER" id="PTHR34220">
    <property type="entry name" value="SENSOR HISTIDINE KINASE YPDA"/>
    <property type="match status" value="1"/>
</dbReference>
<evidence type="ECO:0000313" key="5">
    <source>
        <dbReference type="Proteomes" id="UP000250831"/>
    </source>
</evidence>
<comment type="caution">
    <text evidence="4">The sequence shown here is derived from an EMBL/GenBank/DDBJ whole genome shotgun (WGS) entry which is preliminary data.</text>
</comment>
<dbReference type="GO" id="GO:0000155">
    <property type="term" value="F:phosphorelay sensor kinase activity"/>
    <property type="evidence" value="ECO:0007669"/>
    <property type="project" value="InterPro"/>
</dbReference>
<dbReference type="Proteomes" id="UP000250831">
    <property type="component" value="Unassembled WGS sequence"/>
</dbReference>
<name>A0A363NL59_9SPHI</name>
<evidence type="ECO:0000313" key="4">
    <source>
        <dbReference type="EMBL" id="PUV21549.1"/>
    </source>
</evidence>
<reference evidence="4 5" key="1">
    <citation type="submission" date="2018-04" db="EMBL/GenBank/DDBJ databases">
        <title>Sphingobacterium sp. M46 Genome.</title>
        <authorList>
            <person name="Cheng J."/>
            <person name="Li Y."/>
        </authorList>
    </citation>
    <scope>NUCLEOTIDE SEQUENCE [LARGE SCALE GENOMIC DNA]</scope>
    <source>
        <strain evidence="4 5">M46</strain>
    </source>
</reference>
<feature type="transmembrane region" description="Helical" evidence="2">
    <location>
        <begin position="74"/>
        <end position="94"/>
    </location>
</feature>
<evidence type="ECO:0000256" key="2">
    <source>
        <dbReference type="SAM" id="Phobius"/>
    </source>
</evidence>